<proteinExistence type="predicted"/>
<dbReference type="AlphaFoldDB" id="A0A7V8JLI2"/>
<reference evidence="2" key="1">
    <citation type="journal article" date="2020" name="MBio">
        <title>Horizontal gene transfer to a defensive symbiont with a reduced genome amongst a multipartite beetle microbiome.</title>
        <authorList>
            <person name="Waterworth S.C."/>
            <person name="Florez L.V."/>
            <person name="Rees E.R."/>
            <person name="Hertweck C."/>
            <person name="Kaltenpoth M."/>
            <person name="Kwan J.C."/>
        </authorList>
    </citation>
    <scope>NUCLEOTIDE SEQUENCE [LARGE SCALE GENOMIC DNA]</scope>
</reference>
<comment type="caution">
    <text evidence="1">The sequence shown here is derived from an EMBL/GenBank/DDBJ whole genome shotgun (WGS) entry which is preliminary data.</text>
</comment>
<evidence type="ECO:0000313" key="2">
    <source>
        <dbReference type="Proteomes" id="UP000487117"/>
    </source>
</evidence>
<dbReference type="InterPro" id="IPR021834">
    <property type="entry name" value="DUF3426"/>
</dbReference>
<accession>A0A7V8JLI2</accession>
<name>A0A7V8JLI2_STEMA</name>
<evidence type="ECO:0008006" key="3">
    <source>
        <dbReference type="Google" id="ProtNLM"/>
    </source>
</evidence>
<dbReference type="EMBL" id="WNDS01000003">
    <property type="protein sequence ID" value="KAF1015064.1"/>
    <property type="molecule type" value="Genomic_DNA"/>
</dbReference>
<sequence length="163" mass="17583">MGLVTALELLLVLQIILADRARWAADAGSRPWVAALCGVLRCSLPAWHEPTAFTMTSRDIRPLPGHPGVLQVQASIRNDAHWAQAWPDLRLALSDADGRVIGVGVFTPSQYLAGADDTATQEHAVLKQASSEQAVLEPGQSARIAFRVREPAASTDAFTFDFL</sequence>
<evidence type="ECO:0000313" key="1">
    <source>
        <dbReference type="EMBL" id="KAF1015064.1"/>
    </source>
</evidence>
<gene>
    <name evidence="1" type="ORF">GAK31_02552</name>
</gene>
<organism evidence="1 2">
    <name type="scientific">Stenotrophomonas maltophilia</name>
    <name type="common">Pseudomonas maltophilia</name>
    <name type="synonym">Xanthomonas maltophilia</name>
    <dbReference type="NCBI Taxonomy" id="40324"/>
    <lineage>
        <taxon>Bacteria</taxon>
        <taxon>Pseudomonadati</taxon>
        <taxon>Pseudomonadota</taxon>
        <taxon>Gammaproteobacteria</taxon>
        <taxon>Lysobacterales</taxon>
        <taxon>Lysobacteraceae</taxon>
        <taxon>Stenotrophomonas</taxon>
        <taxon>Stenotrophomonas maltophilia group</taxon>
    </lineage>
</organism>
<dbReference type="Proteomes" id="UP000487117">
    <property type="component" value="Unassembled WGS sequence"/>
</dbReference>
<protein>
    <recommendedName>
        <fullName evidence="3">DUF3426 domain-containing protein</fullName>
    </recommendedName>
</protein>
<dbReference type="Pfam" id="PF11906">
    <property type="entry name" value="DUF3426"/>
    <property type="match status" value="1"/>
</dbReference>